<evidence type="ECO:0000256" key="9">
    <source>
        <dbReference type="SAM" id="MobiDB-lite"/>
    </source>
</evidence>
<dbReference type="EMBL" id="AP019755">
    <property type="protein sequence ID" value="BBL35095.1"/>
    <property type="molecule type" value="Genomic_DNA"/>
</dbReference>
<name>A0A4Y1YS72_9PROT</name>
<protein>
    <recommendedName>
        <fullName evidence="8">Pseudouridine synthase</fullName>
        <ecNumber evidence="8">5.4.99.-</ecNumber>
    </recommendedName>
</protein>
<evidence type="ECO:0000259" key="10">
    <source>
        <dbReference type="SMART" id="SM00363"/>
    </source>
</evidence>
<dbReference type="PROSITE" id="PS50889">
    <property type="entry name" value="S4"/>
    <property type="match status" value="1"/>
</dbReference>
<dbReference type="InterPro" id="IPR020103">
    <property type="entry name" value="PsdUridine_synth_cat_dom_sf"/>
</dbReference>
<evidence type="ECO:0000256" key="5">
    <source>
        <dbReference type="ARBA" id="ARBA00036944"/>
    </source>
</evidence>
<dbReference type="GO" id="GO:0005829">
    <property type="term" value="C:cytosol"/>
    <property type="evidence" value="ECO:0007669"/>
    <property type="project" value="UniProtKB-ARBA"/>
</dbReference>
<dbReference type="InterPro" id="IPR042092">
    <property type="entry name" value="PsdUridine_s_RsuA/RluB/E/F_cat"/>
</dbReference>
<gene>
    <name evidence="11" type="ORF">Nstercoris_01351</name>
</gene>
<dbReference type="GO" id="GO:0003723">
    <property type="term" value="F:RNA binding"/>
    <property type="evidence" value="ECO:0007669"/>
    <property type="project" value="UniProtKB-KW"/>
</dbReference>
<dbReference type="Pfam" id="PF01479">
    <property type="entry name" value="S4"/>
    <property type="match status" value="1"/>
</dbReference>
<dbReference type="InterPro" id="IPR002942">
    <property type="entry name" value="S4_RNA-bd"/>
</dbReference>
<dbReference type="PANTHER" id="PTHR47683">
    <property type="entry name" value="PSEUDOURIDINE SYNTHASE FAMILY PROTEIN-RELATED"/>
    <property type="match status" value="1"/>
</dbReference>
<dbReference type="PANTHER" id="PTHR47683:SF3">
    <property type="entry name" value="RIBOSOMAL LARGE SUBUNIT PSEUDOURIDINE SYNTHASE B"/>
    <property type="match status" value="1"/>
</dbReference>
<dbReference type="InterPro" id="IPR036986">
    <property type="entry name" value="S4_RNA-bd_sf"/>
</dbReference>
<evidence type="ECO:0000256" key="3">
    <source>
        <dbReference type="ARBA" id="ARBA00022884"/>
    </source>
</evidence>
<dbReference type="NCBIfam" id="NF007976">
    <property type="entry name" value="PRK10700.1"/>
    <property type="match status" value="1"/>
</dbReference>
<dbReference type="PROSITE" id="PS01149">
    <property type="entry name" value="PSI_RSU"/>
    <property type="match status" value="1"/>
</dbReference>
<dbReference type="EC" id="5.4.99.-" evidence="8"/>
<evidence type="ECO:0000256" key="4">
    <source>
        <dbReference type="ARBA" id="ARBA00023235"/>
    </source>
</evidence>
<evidence type="ECO:0000256" key="7">
    <source>
        <dbReference type="PROSITE-ProRule" id="PRU00182"/>
    </source>
</evidence>
<sequence length="273" mass="31016">MPVDRFKNQKKDRKRKFSSSTPSNSNTTSAVKPERLQKLLAQNGLGSRREIEAMIVAGHISVNNIIAKLGDRAGVGDKIRINGKIIQLRLSVQLPRILIYHKPEGEIVSVRDPQGRPSVFEKLPRTRTSKWIAIGRLDFNTSGLLIFTTDGALANRLMHPRYQMEREYAVRTIGELTAEQITRLTTGIELEDGLAKFDQLHDRGGEGVNRWYGVTLKEGRNREVRRMFKALGVTVSRLMRIRFGPIALPPRLKRGKWLELTTVEVEQLLMLID</sequence>
<dbReference type="InterPro" id="IPR018496">
    <property type="entry name" value="PsdUridine_synth_RsuA/RluB_CS"/>
</dbReference>
<keyword evidence="2" id="KW-0698">rRNA processing</keyword>
<evidence type="ECO:0000256" key="1">
    <source>
        <dbReference type="ARBA" id="ARBA00008348"/>
    </source>
</evidence>
<dbReference type="Gene3D" id="3.10.290.10">
    <property type="entry name" value="RNA-binding S4 domain"/>
    <property type="match status" value="1"/>
</dbReference>
<comment type="function">
    <text evidence="6">Responsible for synthesis of pseudouridine from uracil-2605 in 23S ribosomal RNA.</text>
</comment>
<dbReference type="GO" id="GO:0000455">
    <property type="term" value="P:enzyme-directed rRNA pseudouridine synthesis"/>
    <property type="evidence" value="ECO:0007669"/>
    <property type="project" value="UniProtKB-ARBA"/>
</dbReference>
<dbReference type="AlphaFoldDB" id="A0A4Y1YS72"/>
<dbReference type="FunFam" id="3.30.70.1560:FF:000001">
    <property type="entry name" value="Pseudouridine synthase"/>
    <property type="match status" value="1"/>
</dbReference>
<evidence type="ECO:0000256" key="2">
    <source>
        <dbReference type="ARBA" id="ARBA00022552"/>
    </source>
</evidence>
<evidence type="ECO:0000313" key="11">
    <source>
        <dbReference type="EMBL" id="BBL35095.1"/>
    </source>
</evidence>
<dbReference type="NCBIfam" id="TIGR00093">
    <property type="entry name" value="pseudouridine synthase"/>
    <property type="match status" value="1"/>
</dbReference>
<dbReference type="SMART" id="SM00363">
    <property type="entry name" value="S4"/>
    <property type="match status" value="1"/>
</dbReference>
<dbReference type="CDD" id="cd02556">
    <property type="entry name" value="PseudoU_synth_RluB"/>
    <property type="match status" value="1"/>
</dbReference>
<accession>A0A4Y1YS72</accession>
<comment type="similarity">
    <text evidence="1 8">Belongs to the pseudouridine synthase RsuA family.</text>
</comment>
<feature type="region of interest" description="Disordered" evidence="9">
    <location>
        <begin position="1"/>
        <end position="32"/>
    </location>
</feature>
<dbReference type="InterPro" id="IPR020094">
    <property type="entry name" value="TruA/RsuA/RluB/E/F_N"/>
</dbReference>
<dbReference type="CDD" id="cd00165">
    <property type="entry name" value="S4"/>
    <property type="match status" value="1"/>
</dbReference>
<evidence type="ECO:0000256" key="8">
    <source>
        <dbReference type="RuleBase" id="RU003887"/>
    </source>
</evidence>
<feature type="compositionally biased region" description="Low complexity" evidence="9">
    <location>
        <begin position="18"/>
        <end position="29"/>
    </location>
</feature>
<dbReference type="KEGG" id="nst:Nstercoris_01351"/>
<dbReference type="InterPro" id="IPR050343">
    <property type="entry name" value="RsuA_PseudoU_synthase"/>
</dbReference>
<dbReference type="SUPFAM" id="SSF55174">
    <property type="entry name" value="Alpha-L RNA-binding motif"/>
    <property type="match status" value="1"/>
</dbReference>
<dbReference type="FunFam" id="3.10.290.10:FF:000003">
    <property type="entry name" value="Pseudouridine synthase"/>
    <property type="match status" value="1"/>
</dbReference>
<dbReference type="Gene3D" id="3.30.70.1560">
    <property type="entry name" value="Alpha-L RNA-binding motif"/>
    <property type="match status" value="1"/>
</dbReference>
<feature type="domain" description="RNA-binding S4" evidence="10">
    <location>
        <begin position="34"/>
        <end position="95"/>
    </location>
</feature>
<keyword evidence="4 8" id="KW-0413">Isomerase</keyword>
<dbReference type="Proteomes" id="UP000316473">
    <property type="component" value="Chromosome"/>
</dbReference>
<dbReference type="Gene3D" id="3.30.70.580">
    <property type="entry name" value="Pseudouridine synthase I, catalytic domain, N-terminal subdomain"/>
    <property type="match status" value="1"/>
</dbReference>
<evidence type="ECO:0000313" key="12">
    <source>
        <dbReference type="Proteomes" id="UP000316473"/>
    </source>
</evidence>
<evidence type="ECO:0000256" key="6">
    <source>
        <dbReference type="ARBA" id="ARBA00037383"/>
    </source>
</evidence>
<dbReference type="SUPFAM" id="SSF55120">
    <property type="entry name" value="Pseudouridine synthase"/>
    <property type="match status" value="1"/>
</dbReference>
<comment type="catalytic activity">
    <reaction evidence="5">
        <text>uridine(2605) in 23S rRNA = pseudouridine(2605) in 23S rRNA</text>
        <dbReference type="Rhea" id="RHEA:42520"/>
        <dbReference type="Rhea" id="RHEA-COMP:10095"/>
        <dbReference type="Rhea" id="RHEA-COMP:10096"/>
        <dbReference type="ChEBI" id="CHEBI:65314"/>
        <dbReference type="ChEBI" id="CHEBI:65315"/>
        <dbReference type="EC" id="5.4.99.22"/>
    </reaction>
</comment>
<reference evidence="11 12" key="1">
    <citation type="submission" date="2019-06" db="EMBL/GenBank/DDBJ databases">
        <title>Nitrosomonas stercoris KYUHI-S whole genome shotgun sequence.</title>
        <authorList>
            <person name="Nakagawa T."/>
            <person name="Tsuchiya Y."/>
            <person name="Takahashi R."/>
        </authorList>
    </citation>
    <scope>NUCLEOTIDE SEQUENCE [LARGE SCALE GENOMIC DNA]</scope>
    <source>
        <strain evidence="11 12">KYUHI-S</strain>
    </source>
</reference>
<dbReference type="FunFam" id="3.30.70.580:FF:000009">
    <property type="entry name" value="Pseudouridine synthase"/>
    <property type="match status" value="1"/>
</dbReference>
<organism evidence="11 12">
    <name type="scientific">Nitrosomonas stercoris</name>
    <dbReference type="NCBI Taxonomy" id="1444684"/>
    <lineage>
        <taxon>Bacteria</taxon>
        <taxon>Pseudomonadati</taxon>
        <taxon>Pseudomonadota</taxon>
        <taxon>Betaproteobacteria</taxon>
        <taxon>Nitrosomonadales</taxon>
        <taxon>Nitrosomonadaceae</taxon>
        <taxon>Nitrosomonas</taxon>
    </lineage>
</organism>
<dbReference type="InterPro" id="IPR000748">
    <property type="entry name" value="PsdUridine_synth_RsuA/RluB/E/F"/>
</dbReference>
<dbReference type="InterPro" id="IPR006145">
    <property type="entry name" value="PsdUridine_synth_RsuA/RluA"/>
</dbReference>
<keyword evidence="3 7" id="KW-0694">RNA-binding</keyword>
<dbReference type="GO" id="GO:0160139">
    <property type="term" value="F:23S rRNA pseudouridine(2605) synthase activity"/>
    <property type="evidence" value="ECO:0007669"/>
    <property type="project" value="UniProtKB-EC"/>
</dbReference>
<proteinExistence type="inferred from homology"/>
<dbReference type="Pfam" id="PF00849">
    <property type="entry name" value="PseudoU_synth_2"/>
    <property type="match status" value="1"/>
</dbReference>
<keyword evidence="12" id="KW-1185">Reference proteome</keyword>